<dbReference type="Proteomes" id="UP000051749">
    <property type="component" value="Unassembled WGS sequence"/>
</dbReference>
<sequence>MRKLYVRNQDATNKGATVVRDDHNNSCYLLVGKWGIRHDALSVYDIQGHLLAEIKQTSVGIFPKFDLFFNGKKIGSISKTFGVFHEFMYVNKLKWFITGSLRTGLHHVYSGRKRIMTVTPVILYGAGYNELLITSKATEPVCICLAAILDHWTRKGSKSDIKKGAALPGWQLSNGETSFNNMHKHKKDKNKLTE</sequence>
<organism evidence="1 3">
    <name type="scientific">Pediococcus ethanolidurans</name>
    <dbReference type="NCBI Taxonomy" id="319653"/>
    <lineage>
        <taxon>Bacteria</taxon>
        <taxon>Bacillati</taxon>
        <taxon>Bacillota</taxon>
        <taxon>Bacilli</taxon>
        <taxon>Lactobacillales</taxon>
        <taxon>Lactobacillaceae</taxon>
        <taxon>Pediococcus</taxon>
    </lineage>
</organism>
<dbReference type="PATRIC" id="fig|319653.3.peg.446"/>
<dbReference type="SUPFAM" id="SSF54518">
    <property type="entry name" value="Tubby C-terminal domain-like"/>
    <property type="match status" value="1"/>
</dbReference>
<dbReference type="GeneID" id="76043806"/>
<dbReference type="OrthoDB" id="2248181at2"/>
<accession>A0A0R2JYB0</accession>
<reference evidence="2 4" key="2">
    <citation type="submission" date="2016-10" db="EMBL/GenBank/DDBJ databases">
        <authorList>
            <person name="Varghese N."/>
            <person name="Submissions S."/>
        </authorList>
    </citation>
    <scope>NUCLEOTIDE SEQUENCE [LARGE SCALE GENOMIC DNA]</scope>
    <source>
        <strain evidence="2 4">CGMCC 1.3889</strain>
    </source>
</reference>
<keyword evidence="4" id="KW-1185">Reference proteome</keyword>
<dbReference type="EMBL" id="JQBY01000013">
    <property type="protein sequence ID" value="KRN82200.1"/>
    <property type="molecule type" value="Genomic_DNA"/>
</dbReference>
<dbReference type="STRING" id="319653.SAMN04487973_11238"/>
<evidence type="ECO:0000313" key="2">
    <source>
        <dbReference type="EMBL" id="SER65905.1"/>
    </source>
</evidence>
<evidence type="ECO:0000313" key="1">
    <source>
        <dbReference type="EMBL" id="KRN82200.1"/>
    </source>
</evidence>
<dbReference type="InterPro" id="IPR025659">
    <property type="entry name" value="Tubby-like_C"/>
</dbReference>
<proteinExistence type="predicted"/>
<comment type="caution">
    <text evidence="1">The sequence shown here is derived from an EMBL/GenBank/DDBJ whole genome shotgun (WGS) entry which is preliminary data.</text>
</comment>
<reference evidence="1 3" key="1">
    <citation type="journal article" date="2015" name="Genome Announc.">
        <title>Expanding the biotechnology potential of lactobacilli through comparative genomics of 213 strains and associated genera.</title>
        <authorList>
            <person name="Sun Z."/>
            <person name="Harris H.M."/>
            <person name="McCann A."/>
            <person name="Guo C."/>
            <person name="Argimon S."/>
            <person name="Zhang W."/>
            <person name="Yang X."/>
            <person name="Jeffery I.B."/>
            <person name="Cooney J.C."/>
            <person name="Kagawa T.F."/>
            <person name="Liu W."/>
            <person name="Song Y."/>
            <person name="Salvetti E."/>
            <person name="Wrobel A."/>
            <person name="Rasinkangas P."/>
            <person name="Parkhill J."/>
            <person name="Rea M.C."/>
            <person name="O'Sullivan O."/>
            <person name="Ritari J."/>
            <person name="Douillard F.P."/>
            <person name="Paul Ross R."/>
            <person name="Yang R."/>
            <person name="Briner A.E."/>
            <person name="Felis G.E."/>
            <person name="de Vos W.M."/>
            <person name="Barrangou R."/>
            <person name="Klaenhammer T.R."/>
            <person name="Caufield P.W."/>
            <person name="Cui Y."/>
            <person name="Zhang H."/>
            <person name="O'Toole P.W."/>
        </authorList>
    </citation>
    <scope>NUCLEOTIDE SEQUENCE [LARGE SCALE GENOMIC DNA]</scope>
    <source>
        <strain evidence="1 3">DSM 22301</strain>
    </source>
</reference>
<evidence type="ECO:0000313" key="3">
    <source>
        <dbReference type="Proteomes" id="UP000051749"/>
    </source>
</evidence>
<evidence type="ECO:0000313" key="4">
    <source>
        <dbReference type="Proteomes" id="UP000182818"/>
    </source>
</evidence>
<dbReference type="Proteomes" id="UP000182818">
    <property type="component" value="Unassembled WGS sequence"/>
</dbReference>
<name>A0A0R2JYB0_9LACO</name>
<dbReference type="RefSeq" id="WP_057806705.1">
    <property type="nucleotide sequence ID" value="NZ_BJYP01000024.1"/>
</dbReference>
<protein>
    <submittedName>
        <fullName evidence="2">Uncharacterized protein YxjI</fullName>
    </submittedName>
</protein>
<dbReference type="EMBL" id="FOGK01000012">
    <property type="protein sequence ID" value="SER65905.1"/>
    <property type="molecule type" value="Genomic_DNA"/>
</dbReference>
<dbReference type="AlphaFoldDB" id="A0A0R2JYB0"/>
<gene>
    <name evidence="1" type="ORF">IV87_GL000436</name>
    <name evidence="2" type="ORF">SAMN04487973_11238</name>
</gene>